<feature type="compositionally biased region" description="Low complexity" evidence="1">
    <location>
        <begin position="11"/>
        <end position="21"/>
    </location>
</feature>
<sequence>MSTEDPERLLADALRAQAASAPLPPTPAESPVTATGQGVHLTPGDDPAVPGTGGHEVAGLGPGYGLISGSGVDGPPDPLVTGAGQPAPPAGPAPAASPAPGAGEPSRPLAAGWVLLLAVLLGLAAGAVAALITLL</sequence>
<comment type="caution">
    <text evidence="3">The sequence shown here is derived from an EMBL/GenBank/DDBJ whole genome shotgun (WGS) entry which is preliminary data.</text>
</comment>
<feature type="compositionally biased region" description="Basic and acidic residues" evidence="1">
    <location>
        <begin position="1"/>
        <end position="10"/>
    </location>
</feature>
<dbReference type="Proteomes" id="UP000298860">
    <property type="component" value="Unassembled WGS sequence"/>
</dbReference>
<feature type="compositionally biased region" description="Gly residues" evidence="1">
    <location>
        <begin position="51"/>
        <end position="72"/>
    </location>
</feature>
<evidence type="ECO:0000256" key="1">
    <source>
        <dbReference type="SAM" id="MobiDB-lite"/>
    </source>
</evidence>
<feature type="transmembrane region" description="Helical" evidence="2">
    <location>
        <begin position="110"/>
        <end position="134"/>
    </location>
</feature>
<keyword evidence="4" id="KW-1185">Reference proteome</keyword>
<reference evidence="4" key="1">
    <citation type="submission" date="2019-04" db="EMBL/GenBank/DDBJ databases">
        <title>Draft genome sequence of Pseudonocardiaceae bacterium SL3-2-4.</title>
        <authorList>
            <person name="Ningsih F."/>
            <person name="Yokota A."/>
            <person name="Sakai Y."/>
            <person name="Nanatani K."/>
            <person name="Yabe S."/>
            <person name="Oetari A."/>
            <person name="Sjamsuridzal W."/>
        </authorList>
    </citation>
    <scope>NUCLEOTIDE SEQUENCE [LARGE SCALE GENOMIC DNA]</scope>
    <source>
        <strain evidence="4">SL3-2-4</strain>
    </source>
</reference>
<accession>A0A4D4JCK4</accession>
<feature type="compositionally biased region" description="Pro residues" evidence="1">
    <location>
        <begin position="86"/>
        <end position="97"/>
    </location>
</feature>
<name>A0A4D4JCK4_9PSEU</name>
<keyword evidence="2" id="KW-0812">Transmembrane</keyword>
<gene>
    <name evidence="3" type="ORF">GTS_37320</name>
</gene>
<protein>
    <submittedName>
        <fullName evidence="3">Uncharacterized protein</fullName>
    </submittedName>
</protein>
<evidence type="ECO:0000313" key="4">
    <source>
        <dbReference type="Proteomes" id="UP000298860"/>
    </source>
</evidence>
<dbReference type="AlphaFoldDB" id="A0A4D4JCK4"/>
<dbReference type="RefSeq" id="WP_137815143.1">
    <property type="nucleotide sequence ID" value="NZ_BJFL01000021.1"/>
</dbReference>
<evidence type="ECO:0000256" key="2">
    <source>
        <dbReference type="SAM" id="Phobius"/>
    </source>
</evidence>
<evidence type="ECO:0000313" key="3">
    <source>
        <dbReference type="EMBL" id="GDY32099.1"/>
    </source>
</evidence>
<dbReference type="EMBL" id="BJFL01000021">
    <property type="protein sequence ID" value="GDY32099.1"/>
    <property type="molecule type" value="Genomic_DNA"/>
</dbReference>
<feature type="region of interest" description="Disordered" evidence="1">
    <location>
        <begin position="1"/>
        <end position="105"/>
    </location>
</feature>
<proteinExistence type="predicted"/>
<keyword evidence="2" id="KW-0472">Membrane</keyword>
<keyword evidence="2" id="KW-1133">Transmembrane helix</keyword>
<organism evidence="3 4">
    <name type="scientific">Gandjariella thermophila</name>
    <dbReference type="NCBI Taxonomy" id="1931992"/>
    <lineage>
        <taxon>Bacteria</taxon>
        <taxon>Bacillati</taxon>
        <taxon>Actinomycetota</taxon>
        <taxon>Actinomycetes</taxon>
        <taxon>Pseudonocardiales</taxon>
        <taxon>Pseudonocardiaceae</taxon>
        <taxon>Gandjariella</taxon>
    </lineage>
</organism>